<evidence type="ECO:0000259" key="3">
    <source>
        <dbReference type="PROSITE" id="PS50004"/>
    </source>
</evidence>
<dbReference type="GO" id="GO:0042043">
    <property type="term" value="F:neurexin family protein binding"/>
    <property type="evidence" value="ECO:0007669"/>
    <property type="project" value="TreeGrafter"/>
</dbReference>
<evidence type="ECO:0000256" key="1">
    <source>
        <dbReference type="PROSITE-ProRule" id="PRU00731"/>
    </source>
</evidence>
<evidence type="ECO:0000259" key="4">
    <source>
        <dbReference type="PROSITE" id="PS51398"/>
    </source>
</evidence>
<feature type="domain" description="PAW" evidence="4">
    <location>
        <begin position="1"/>
        <end position="182"/>
    </location>
</feature>
<feature type="compositionally biased region" description="Basic and acidic residues" evidence="2">
    <location>
        <begin position="893"/>
        <end position="907"/>
    </location>
</feature>
<feature type="compositionally biased region" description="Basic and acidic residues" evidence="2">
    <location>
        <begin position="405"/>
        <end position="420"/>
    </location>
</feature>
<feature type="compositionally biased region" description="Basic and acidic residues" evidence="2">
    <location>
        <begin position="458"/>
        <end position="477"/>
    </location>
</feature>
<dbReference type="PANTHER" id="PTHR45716:SF2">
    <property type="entry name" value="BITESIZE, ISOFORM I"/>
    <property type="match status" value="1"/>
</dbReference>
<dbReference type="PANTHER" id="PTHR45716">
    <property type="entry name" value="BITESIZE, ISOFORM I"/>
    <property type="match status" value="1"/>
</dbReference>
<feature type="compositionally biased region" description="Basic and acidic residues" evidence="2">
    <location>
        <begin position="606"/>
        <end position="617"/>
    </location>
</feature>
<dbReference type="Proteomes" id="UP001249851">
    <property type="component" value="Unassembled WGS sequence"/>
</dbReference>
<dbReference type="InterPro" id="IPR038680">
    <property type="entry name" value="PAW_sf"/>
</dbReference>
<dbReference type="AlphaFoldDB" id="A0AAD9V8B3"/>
<feature type="region of interest" description="Disordered" evidence="2">
    <location>
        <begin position="516"/>
        <end position="574"/>
    </location>
</feature>
<feature type="region of interest" description="Disordered" evidence="2">
    <location>
        <begin position="857"/>
        <end position="919"/>
    </location>
</feature>
<feature type="compositionally biased region" description="Basic and acidic residues" evidence="2">
    <location>
        <begin position="348"/>
        <end position="357"/>
    </location>
</feature>
<dbReference type="GO" id="GO:0005737">
    <property type="term" value="C:cytoplasm"/>
    <property type="evidence" value="ECO:0007669"/>
    <property type="project" value="InterPro"/>
</dbReference>
<evidence type="ECO:0000313" key="5">
    <source>
        <dbReference type="EMBL" id="KAK2565008.1"/>
    </source>
</evidence>
<dbReference type="Pfam" id="PF00168">
    <property type="entry name" value="C2"/>
    <property type="match status" value="1"/>
</dbReference>
<keyword evidence="6" id="KW-1185">Reference proteome</keyword>
<dbReference type="Pfam" id="PF04721">
    <property type="entry name" value="PAW"/>
    <property type="match status" value="1"/>
</dbReference>
<dbReference type="EMBL" id="JARQWQ010000021">
    <property type="protein sequence ID" value="KAK2565008.1"/>
    <property type="molecule type" value="Genomic_DNA"/>
</dbReference>
<name>A0AAD9V8B3_ACRCE</name>
<feature type="region of interest" description="Disordered" evidence="2">
    <location>
        <begin position="587"/>
        <end position="643"/>
    </location>
</feature>
<dbReference type="SUPFAM" id="SSF49562">
    <property type="entry name" value="C2 domain (Calcium/lipid-binding domain, CaLB)"/>
    <property type="match status" value="1"/>
</dbReference>
<dbReference type="InterPro" id="IPR008979">
    <property type="entry name" value="Galactose-bd-like_sf"/>
</dbReference>
<gene>
    <name evidence="5" type="ORF">P5673_011722</name>
</gene>
<sequence length="984" mass="111578">MENSYVPQRTSYTFTPDKDEVIESRFRLRYSTTCNSYYRDWMNTIDPSSKGVIPGWEKALHSVDNVHRYINEETGQVYLEKVPGSSTGCIKWRMDFGCSGLLVDEVTMRLKCVEDYGGEIMITLMGSPGSDYVTYTELENSPELVLTIHFVGDADQVTQLFPQNILRDMGYPLDIQVTLKPPFQSLGYPRILVGVMYSSSQETEVDVRHYKENTSQQSGRGFLHIHLYRGRDLPQENNRLPDTFTKCYLLPDAKKTTKCKTRTRKGKDPYWDEQFLVVDINYHEIKRRALEIYVGDSNTAVGKRAKLIGGLRLSLGYNAVVSAQTKKVNQVLHLLKGKGGQISNSKAETGEGKDGHMKVPQLGKLNTTGPKWRGTSFARKVIESTKEKSNEQEDEEANCNMKETNISKDGDVVDTRERPSSLKNKYGIHATGTDKAKNNQPGRLSSTLSTEEQTLASHLDHERSPNSKPEKDLKIINDKDVKEKAVVENCGTQVSCSNPLQDKEEISEVTSALKRLSEEGKDNADEESEIENEALNSQLPTSNTKEVREFCETADEVNSNSKSDENLSPDVKHHNDELKNSKIQISRAGPAEGQQQNSQTQPSAKDQSEMTELEKRSPKQQLETSNEDLNIDDGESCRTQTTMTDKSNGTQVIAEVCNKVESTEKEGSENHSFHHQQQLESLSQSVGSLTEQLSHVACFNIGDDKDRKTDSFDSLTNLWKEDNCNDMNTCNDTEDLEMGLTIINCQLENSKDEPMELDQNERFINETKIETPVNCDVENNFNELKTETDESSIARNRKREAKLSYLCENSNPENEQRVEKQNGLETNVLKSESLTPVETEKKNQLLNNALKRNKKREVMETIKGEKTMESLSLPKQEEVKLKNVESENDTEQAENKKASGELHEVKRSPSASLRDLGKKLNFKRKSKLNEEEAKGTEKNLETGANKIMLDAQGLEITQWNLMVERPKRWHYCWHILRSEMTLLH</sequence>
<proteinExistence type="inferred from homology"/>
<dbReference type="SUPFAM" id="SSF49785">
    <property type="entry name" value="Galactose-binding domain-like"/>
    <property type="match status" value="1"/>
</dbReference>
<dbReference type="InterPro" id="IPR035892">
    <property type="entry name" value="C2_domain_sf"/>
</dbReference>
<feature type="compositionally biased region" description="Polar residues" evidence="2">
    <location>
        <begin position="534"/>
        <end position="544"/>
    </location>
</feature>
<feature type="compositionally biased region" description="Polar residues" evidence="2">
    <location>
        <begin position="438"/>
        <end position="456"/>
    </location>
</feature>
<comment type="caution">
    <text evidence="5">The sequence shown here is derived from an EMBL/GenBank/DDBJ whole genome shotgun (WGS) entry which is preliminary data.</text>
</comment>
<protein>
    <submittedName>
        <fullName evidence="5">Peptide-N(4)-(N-acetyl-beta-glucosaminyl)asparagine amidase</fullName>
    </submittedName>
</protein>
<feature type="compositionally biased region" description="Basic and acidic residues" evidence="2">
    <location>
        <begin position="380"/>
        <end position="391"/>
    </location>
</feature>
<feature type="compositionally biased region" description="Basic and acidic residues" evidence="2">
    <location>
        <begin position="875"/>
        <end position="885"/>
    </location>
</feature>
<dbReference type="GO" id="GO:0006887">
    <property type="term" value="P:exocytosis"/>
    <property type="evidence" value="ECO:0007669"/>
    <property type="project" value="TreeGrafter"/>
</dbReference>
<feature type="compositionally biased region" description="Polar residues" evidence="2">
    <location>
        <begin position="593"/>
        <end position="605"/>
    </location>
</feature>
<feature type="compositionally biased region" description="Basic and acidic residues" evidence="2">
    <location>
        <begin position="562"/>
        <end position="574"/>
    </location>
</feature>
<comment type="similarity">
    <text evidence="1">Belongs to the transglutaminase-like superfamily. PNGase family.</text>
</comment>
<feature type="compositionally biased region" description="Basic and acidic residues" evidence="2">
    <location>
        <begin position="857"/>
        <end position="868"/>
    </location>
</feature>
<evidence type="ECO:0000313" key="6">
    <source>
        <dbReference type="Proteomes" id="UP001249851"/>
    </source>
</evidence>
<feature type="region of interest" description="Disordered" evidence="2">
    <location>
        <begin position="340"/>
        <end position="477"/>
    </location>
</feature>
<feature type="compositionally biased region" description="Acidic residues" evidence="2">
    <location>
        <begin position="625"/>
        <end position="634"/>
    </location>
</feature>
<dbReference type="SMART" id="SM00239">
    <property type="entry name" value="C2"/>
    <property type="match status" value="1"/>
</dbReference>
<feature type="domain" description="C2" evidence="3">
    <location>
        <begin position="199"/>
        <end position="332"/>
    </location>
</feature>
<dbReference type="GO" id="GO:0006516">
    <property type="term" value="P:glycoprotein catabolic process"/>
    <property type="evidence" value="ECO:0007669"/>
    <property type="project" value="InterPro"/>
</dbReference>
<organism evidence="5 6">
    <name type="scientific">Acropora cervicornis</name>
    <name type="common">Staghorn coral</name>
    <dbReference type="NCBI Taxonomy" id="6130"/>
    <lineage>
        <taxon>Eukaryota</taxon>
        <taxon>Metazoa</taxon>
        <taxon>Cnidaria</taxon>
        <taxon>Anthozoa</taxon>
        <taxon>Hexacorallia</taxon>
        <taxon>Scleractinia</taxon>
        <taxon>Astrocoeniina</taxon>
        <taxon>Acroporidae</taxon>
        <taxon>Acropora</taxon>
    </lineage>
</organism>
<dbReference type="Gene3D" id="2.60.120.1020">
    <property type="entry name" value="Peptide N glycanase, PAW domain"/>
    <property type="match status" value="1"/>
</dbReference>
<dbReference type="InterPro" id="IPR006588">
    <property type="entry name" value="Peptide_N_glycanase_PAW_dom"/>
</dbReference>
<accession>A0AAD9V8B3</accession>
<dbReference type="Gene3D" id="2.60.40.150">
    <property type="entry name" value="C2 domain"/>
    <property type="match status" value="1"/>
</dbReference>
<dbReference type="InterPro" id="IPR000008">
    <property type="entry name" value="C2_dom"/>
</dbReference>
<dbReference type="PROSITE" id="PS51398">
    <property type="entry name" value="PAW"/>
    <property type="match status" value="1"/>
</dbReference>
<reference evidence="5" key="2">
    <citation type="journal article" date="2023" name="Science">
        <title>Genomic signatures of disease resistance in endangered staghorn corals.</title>
        <authorList>
            <person name="Vollmer S.V."/>
            <person name="Selwyn J.D."/>
            <person name="Despard B.A."/>
            <person name="Roesel C.L."/>
        </authorList>
    </citation>
    <scope>NUCLEOTIDE SEQUENCE</scope>
    <source>
        <strain evidence="5">K2</strain>
    </source>
</reference>
<evidence type="ECO:0000256" key="2">
    <source>
        <dbReference type="SAM" id="MobiDB-lite"/>
    </source>
</evidence>
<reference evidence="5" key="1">
    <citation type="journal article" date="2023" name="G3 (Bethesda)">
        <title>Whole genome assembly and annotation of the endangered Caribbean coral Acropora cervicornis.</title>
        <authorList>
            <person name="Selwyn J.D."/>
            <person name="Vollmer S.V."/>
        </authorList>
    </citation>
    <scope>NUCLEOTIDE SEQUENCE</scope>
    <source>
        <strain evidence="5">K2</strain>
    </source>
</reference>
<dbReference type="PROSITE" id="PS50004">
    <property type="entry name" value="C2"/>
    <property type="match status" value="1"/>
</dbReference>